<reference evidence="4" key="1">
    <citation type="submission" date="2022-07" db="EMBL/GenBank/DDBJ databases">
        <title>Phylogenomic reconstructions and comparative analyses of Kickxellomycotina fungi.</title>
        <authorList>
            <person name="Reynolds N.K."/>
            <person name="Stajich J.E."/>
            <person name="Barry K."/>
            <person name="Grigoriev I.V."/>
            <person name="Crous P."/>
            <person name="Smith M.E."/>
        </authorList>
    </citation>
    <scope>NUCLEOTIDE SEQUENCE</scope>
    <source>
        <strain evidence="4">NBRC 32514</strain>
    </source>
</reference>
<comment type="caution">
    <text evidence="4">The sequence shown here is derived from an EMBL/GenBank/DDBJ whole genome shotgun (WGS) entry which is preliminary data.</text>
</comment>
<gene>
    <name evidence="4" type="ORF">LPJ53_004657</name>
</gene>
<feature type="signal peptide" evidence="2">
    <location>
        <begin position="1"/>
        <end position="21"/>
    </location>
</feature>
<name>A0A9W7XYL4_9FUNG</name>
<sequence>MVQISATLVFAASMVTSLVGALPLGDTLARRHEAITNTNYHSYAQPKTVTVTVTKYLNGYPQSSTPAYSSEEPDSSPSYTDNSSSDWQNQMLQQVNAIRAGVGKPALALDNRMNTMAQDHSNYQASISQMTHSDSAGGLGDRCSDVGVSWRGVAENVAWNYQDVTAVVEGWRNSPGHYANMIGDYTICGFGQTDLYWTQDFASV</sequence>
<keyword evidence="5" id="KW-1185">Reference proteome</keyword>
<dbReference type="InterPro" id="IPR035940">
    <property type="entry name" value="CAP_sf"/>
</dbReference>
<dbReference type="Gene3D" id="3.40.33.10">
    <property type="entry name" value="CAP"/>
    <property type="match status" value="1"/>
</dbReference>
<dbReference type="Pfam" id="PF00188">
    <property type="entry name" value="CAP"/>
    <property type="match status" value="1"/>
</dbReference>
<proteinExistence type="predicted"/>
<dbReference type="OrthoDB" id="568194at2759"/>
<evidence type="ECO:0000313" key="5">
    <source>
        <dbReference type="Proteomes" id="UP001149813"/>
    </source>
</evidence>
<protein>
    <recommendedName>
        <fullName evidence="3">SCP domain-containing protein</fullName>
    </recommendedName>
</protein>
<feature type="region of interest" description="Disordered" evidence="1">
    <location>
        <begin position="63"/>
        <end position="85"/>
    </location>
</feature>
<dbReference type="AlphaFoldDB" id="A0A9W7XYL4"/>
<dbReference type="PANTHER" id="PTHR31157">
    <property type="entry name" value="SCP DOMAIN-CONTAINING PROTEIN"/>
    <property type="match status" value="1"/>
</dbReference>
<feature type="compositionally biased region" description="Low complexity" evidence="1">
    <location>
        <begin position="75"/>
        <end position="85"/>
    </location>
</feature>
<dbReference type="InterPro" id="IPR014044">
    <property type="entry name" value="CAP_dom"/>
</dbReference>
<feature type="chain" id="PRO_5040845614" description="SCP domain-containing protein" evidence="2">
    <location>
        <begin position="22"/>
        <end position="204"/>
    </location>
</feature>
<dbReference type="PANTHER" id="PTHR31157:SF1">
    <property type="entry name" value="SCP DOMAIN-CONTAINING PROTEIN"/>
    <property type="match status" value="1"/>
</dbReference>
<dbReference type="CDD" id="cd05379">
    <property type="entry name" value="CAP_bacterial"/>
    <property type="match status" value="1"/>
</dbReference>
<dbReference type="EMBL" id="JANBOJ010000228">
    <property type="protein sequence ID" value="KAJ1720752.1"/>
    <property type="molecule type" value="Genomic_DNA"/>
</dbReference>
<evidence type="ECO:0000313" key="4">
    <source>
        <dbReference type="EMBL" id="KAJ1720752.1"/>
    </source>
</evidence>
<feature type="domain" description="SCP" evidence="3">
    <location>
        <begin position="93"/>
        <end position="191"/>
    </location>
</feature>
<evidence type="ECO:0000256" key="1">
    <source>
        <dbReference type="SAM" id="MobiDB-lite"/>
    </source>
</evidence>
<dbReference type="Proteomes" id="UP001149813">
    <property type="component" value="Unassembled WGS sequence"/>
</dbReference>
<dbReference type="SUPFAM" id="SSF55797">
    <property type="entry name" value="PR-1-like"/>
    <property type="match status" value="1"/>
</dbReference>
<accession>A0A9W7XYL4</accession>
<organism evidence="4 5">
    <name type="scientific">Coemansia erecta</name>
    <dbReference type="NCBI Taxonomy" id="147472"/>
    <lineage>
        <taxon>Eukaryota</taxon>
        <taxon>Fungi</taxon>
        <taxon>Fungi incertae sedis</taxon>
        <taxon>Zoopagomycota</taxon>
        <taxon>Kickxellomycotina</taxon>
        <taxon>Kickxellomycetes</taxon>
        <taxon>Kickxellales</taxon>
        <taxon>Kickxellaceae</taxon>
        <taxon>Coemansia</taxon>
    </lineage>
</organism>
<evidence type="ECO:0000259" key="3">
    <source>
        <dbReference type="Pfam" id="PF00188"/>
    </source>
</evidence>
<keyword evidence="2" id="KW-0732">Signal</keyword>
<evidence type="ECO:0000256" key="2">
    <source>
        <dbReference type="SAM" id="SignalP"/>
    </source>
</evidence>